<dbReference type="InterPro" id="IPR011043">
    <property type="entry name" value="Gal_Oxase/kelch_b-propeller"/>
</dbReference>
<protein>
    <submittedName>
        <fullName evidence="1">Uncharacterized protein</fullName>
    </submittedName>
</protein>
<dbReference type="AlphaFoldDB" id="A0A151M819"/>
<name>A0A151M819_ALLMI</name>
<evidence type="ECO:0000313" key="2">
    <source>
        <dbReference type="Proteomes" id="UP000050525"/>
    </source>
</evidence>
<dbReference type="Proteomes" id="UP000050525">
    <property type="component" value="Unassembled WGS sequence"/>
</dbReference>
<dbReference type="SUPFAM" id="SSF50965">
    <property type="entry name" value="Galactose oxidase, central domain"/>
    <property type="match status" value="1"/>
</dbReference>
<reference evidence="1 2" key="1">
    <citation type="journal article" date="2012" name="Genome Biol.">
        <title>Sequencing three crocodilian genomes to illuminate the evolution of archosaurs and amniotes.</title>
        <authorList>
            <person name="St John J.A."/>
            <person name="Braun E.L."/>
            <person name="Isberg S.R."/>
            <person name="Miles L.G."/>
            <person name="Chong A.Y."/>
            <person name="Gongora J."/>
            <person name="Dalzell P."/>
            <person name="Moran C."/>
            <person name="Bed'hom B."/>
            <person name="Abzhanov A."/>
            <person name="Burgess S.C."/>
            <person name="Cooksey A.M."/>
            <person name="Castoe T.A."/>
            <person name="Crawford N.G."/>
            <person name="Densmore L.D."/>
            <person name="Drew J.C."/>
            <person name="Edwards S.V."/>
            <person name="Faircloth B.C."/>
            <person name="Fujita M.K."/>
            <person name="Greenwold M.J."/>
            <person name="Hoffmann F.G."/>
            <person name="Howard J.M."/>
            <person name="Iguchi T."/>
            <person name="Janes D.E."/>
            <person name="Khan S.Y."/>
            <person name="Kohno S."/>
            <person name="de Koning A.J."/>
            <person name="Lance S.L."/>
            <person name="McCarthy F.M."/>
            <person name="McCormack J.E."/>
            <person name="Merchant M.E."/>
            <person name="Peterson D.G."/>
            <person name="Pollock D.D."/>
            <person name="Pourmand N."/>
            <person name="Raney B.J."/>
            <person name="Roessler K.A."/>
            <person name="Sanford J.R."/>
            <person name="Sawyer R.H."/>
            <person name="Schmidt C.J."/>
            <person name="Triplett E.W."/>
            <person name="Tuberville T.D."/>
            <person name="Venegas-Anaya M."/>
            <person name="Howard J.T."/>
            <person name="Jarvis E.D."/>
            <person name="Guillette L.J.Jr."/>
            <person name="Glenn T.C."/>
            <person name="Green R.E."/>
            <person name="Ray D.A."/>
        </authorList>
    </citation>
    <scope>NUCLEOTIDE SEQUENCE [LARGE SCALE GENOMIC DNA]</scope>
    <source>
        <strain evidence="1">KSC_2009_1</strain>
    </source>
</reference>
<comment type="caution">
    <text evidence="1">The sequence shown here is derived from an EMBL/GenBank/DDBJ whole genome shotgun (WGS) entry which is preliminary data.</text>
</comment>
<keyword evidence="2" id="KW-1185">Reference proteome</keyword>
<organism evidence="1 2">
    <name type="scientific">Alligator mississippiensis</name>
    <name type="common">American alligator</name>
    <dbReference type="NCBI Taxonomy" id="8496"/>
    <lineage>
        <taxon>Eukaryota</taxon>
        <taxon>Metazoa</taxon>
        <taxon>Chordata</taxon>
        <taxon>Craniata</taxon>
        <taxon>Vertebrata</taxon>
        <taxon>Euteleostomi</taxon>
        <taxon>Archelosauria</taxon>
        <taxon>Archosauria</taxon>
        <taxon>Crocodylia</taxon>
        <taxon>Alligatoridae</taxon>
        <taxon>Alligatorinae</taxon>
        <taxon>Alligator</taxon>
    </lineage>
</organism>
<dbReference type="STRING" id="8496.A0A151M819"/>
<dbReference type="EMBL" id="AKHW03006358">
    <property type="protein sequence ID" value="KYO20663.1"/>
    <property type="molecule type" value="Genomic_DNA"/>
</dbReference>
<accession>A0A151M819</accession>
<gene>
    <name evidence="1" type="ORF">Y1Q_0012551</name>
</gene>
<evidence type="ECO:0000313" key="1">
    <source>
        <dbReference type="EMBL" id="KYO20663.1"/>
    </source>
</evidence>
<proteinExistence type="predicted"/>
<sequence>MVGYIIPLQHTMDKDIYLFGGTYESTDGNKTPKNDIMKLSLAKMKWKIPLYIGIPPARRWSHVAFFFIAISISLVE</sequence>